<dbReference type="InterPro" id="IPR012334">
    <property type="entry name" value="Pectin_lyas_fold"/>
</dbReference>
<feature type="transmembrane region" description="Helical" evidence="1">
    <location>
        <begin position="595"/>
        <end position="614"/>
    </location>
</feature>
<dbReference type="Proteomes" id="UP001208689">
    <property type="component" value="Chromosome"/>
</dbReference>
<evidence type="ECO:0000313" key="4">
    <source>
        <dbReference type="Proteomes" id="UP001208689"/>
    </source>
</evidence>
<protein>
    <recommendedName>
        <fullName evidence="2">Periplasmic copper-binding protein NosD beta helix domain-containing protein</fullName>
    </recommendedName>
</protein>
<dbReference type="InterPro" id="IPR011050">
    <property type="entry name" value="Pectin_lyase_fold/virulence"/>
</dbReference>
<feature type="transmembrane region" description="Helical" evidence="1">
    <location>
        <begin position="348"/>
        <end position="369"/>
    </location>
</feature>
<feature type="transmembrane region" description="Helical" evidence="1">
    <location>
        <begin position="675"/>
        <end position="700"/>
    </location>
</feature>
<dbReference type="SUPFAM" id="SSF51126">
    <property type="entry name" value="Pectin lyase-like"/>
    <property type="match status" value="1"/>
</dbReference>
<dbReference type="InterPro" id="IPR006626">
    <property type="entry name" value="PbH1"/>
</dbReference>
<dbReference type="SMART" id="SM00710">
    <property type="entry name" value="PbH1"/>
    <property type="match status" value="7"/>
</dbReference>
<feature type="transmembrane region" description="Helical" evidence="1">
    <location>
        <begin position="565"/>
        <end position="583"/>
    </location>
</feature>
<feature type="domain" description="Periplasmic copper-binding protein NosD beta helix" evidence="2">
    <location>
        <begin position="81"/>
        <end position="252"/>
    </location>
</feature>
<dbReference type="InterPro" id="IPR007742">
    <property type="entry name" value="NosD_dom"/>
</dbReference>
<feature type="transmembrane region" description="Helical" evidence="1">
    <location>
        <begin position="305"/>
        <end position="327"/>
    </location>
</feature>
<sequence length="742" mass="85126">MNPKIQHHKFIFVLSFLLIIGGSIFLKEQFKANSNSFDILPVSAQNTSKLENRESIEIDMLEDSLSDYPFILGNGSFSDPYIIQNLSISPDNGVCIKIENNRDYFLISNCEFLIFSYGIIILNSTNIFIHNCIFSNLEFGIHLVESQNTTIQNNLFSHLREGILLQGSKINSICTNTFSHIRFDAISMIGACYSNLISFNAIFNSGTGILMERGNDNNRIISNNISNQYRNALSIDGCSNTLIKNNFMSRNGEFAINFQDNEEESTNTTINNNTLHFNRKGAINSASEDNHHISENDIKKSFRQIAILTCLYVLAPGVGIFFLVLIIKRNFSSQVLEFCSENAYLSGILFYIGANILFIVLYLNGRLYTLCNYCIDPTSELAIIFNIVVFILYIPIVSNKISRKKEFLTGMLISSLFLSFIHVILYFISLSTIEISAYYRYIFQYGLQISIFYLFHTALILFCSLGLKFNKSSNEMMLDKTVKLPNIWIKINSIFLIVLNLILFLVLYFDLTFMLSGILISINLLLFKKNLRVTLYLVILINLIRMIFTVFWVNHQFWPYFDYLNTYGSIFVILFTIFEIGLISRQRNELTSDSMLIFFGIIIALFLLCVPTFLLTLPKVVEPPIYRPVDERVFFRLFSIILNSLWIILGLAFSIELCQILNLKTNRVSRNIIKIGWLLMSMIIGFVLMVSIVIAIKYLYESGTSTSERLTDILIFLFPSSILSSLFYIKSYRSKKILTNDT</sequence>
<organism evidence="3 4">
    <name type="scientific">Candidatus Lokiarchaeum ossiferum</name>
    <dbReference type="NCBI Taxonomy" id="2951803"/>
    <lineage>
        <taxon>Archaea</taxon>
        <taxon>Promethearchaeati</taxon>
        <taxon>Promethearchaeota</taxon>
        <taxon>Promethearchaeia</taxon>
        <taxon>Promethearchaeales</taxon>
        <taxon>Promethearchaeaceae</taxon>
        <taxon>Candidatus Lokiarchaeum</taxon>
    </lineage>
</organism>
<reference evidence="3" key="1">
    <citation type="submission" date="2022-09" db="EMBL/GenBank/DDBJ databases">
        <title>Actin cytoskeleton and complex cell architecture in an #Asgard archaeon.</title>
        <authorList>
            <person name="Ponce Toledo R.I."/>
            <person name="Schleper C."/>
            <person name="Rodrigues Oliveira T."/>
            <person name="Wollweber F."/>
            <person name="Xu J."/>
            <person name="Rittmann S."/>
            <person name="Klingl A."/>
            <person name="Pilhofer M."/>
        </authorList>
    </citation>
    <scope>NUCLEOTIDE SEQUENCE</scope>
    <source>
        <strain evidence="3">B-35</strain>
    </source>
</reference>
<keyword evidence="1" id="KW-1133">Transmembrane helix</keyword>
<dbReference type="NCBIfam" id="TIGR03804">
    <property type="entry name" value="para_beta_helix"/>
    <property type="match status" value="1"/>
</dbReference>
<feature type="transmembrane region" description="Helical" evidence="1">
    <location>
        <begin position="487"/>
        <end position="505"/>
    </location>
</feature>
<feature type="transmembrane region" description="Helical" evidence="1">
    <location>
        <begin position="634"/>
        <end position="655"/>
    </location>
</feature>
<feature type="transmembrane region" description="Helical" evidence="1">
    <location>
        <begin position="445"/>
        <end position="467"/>
    </location>
</feature>
<keyword evidence="1" id="KW-0812">Transmembrane</keyword>
<feature type="transmembrane region" description="Helical" evidence="1">
    <location>
        <begin position="511"/>
        <end position="527"/>
    </location>
</feature>
<evidence type="ECO:0000259" key="2">
    <source>
        <dbReference type="Pfam" id="PF05048"/>
    </source>
</evidence>
<feature type="transmembrane region" description="Helical" evidence="1">
    <location>
        <begin position="410"/>
        <end position="433"/>
    </location>
</feature>
<evidence type="ECO:0000256" key="1">
    <source>
        <dbReference type="SAM" id="Phobius"/>
    </source>
</evidence>
<feature type="transmembrane region" description="Helical" evidence="1">
    <location>
        <begin position="534"/>
        <end position="553"/>
    </location>
</feature>
<evidence type="ECO:0000313" key="3">
    <source>
        <dbReference type="EMBL" id="UYP46959.1"/>
    </source>
</evidence>
<proteinExistence type="predicted"/>
<dbReference type="EMBL" id="CP104013">
    <property type="protein sequence ID" value="UYP46959.1"/>
    <property type="molecule type" value="Genomic_DNA"/>
</dbReference>
<dbReference type="Gene3D" id="2.160.20.10">
    <property type="entry name" value="Single-stranded right-handed beta-helix, Pectin lyase-like"/>
    <property type="match status" value="1"/>
</dbReference>
<keyword evidence="4" id="KW-1185">Reference proteome</keyword>
<feature type="transmembrane region" description="Helical" evidence="1">
    <location>
        <begin position="381"/>
        <end position="398"/>
    </location>
</feature>
<name>A0ABY6HTW8_9ARCH</name>
<gene>
    <name evidence="3" type="ORF">NEF87_003244</name>
</gene>
<accession>A0ABY6HTW8</accession>
<feature type="transmembrane region" description="Helical" evidence="1">
    <location>
        <begin position="712"/>
        <end position="729"/>
    </location>
</feature>
<dbReference type="Pfam" id="PF05048">
    <property type="entry name" value="NosD"/>
    <property type="match status" value="1"/>
</dbReference>
<dbReference type="InterPro" id="IPR022441">
    <property type="entry name" value="Para_beta_helix_rpt-2"/>
</dbReference>
<keyword evidence="1" id="KW-0472">Membrane</keyword>